<evidence type="ECO:0000256" key="2">
    <source>
        <dbReference type="ARBA" id="ARBA00022833"/>
    </source>
</evidence>
<dbReference type="PANTHER" id="PTHR36150:SF1">
    <property type="entry name" value="DNA GYRASE INHIBITOR YACG"/>
    <property type="match status" value="1"/>
</dbReference>
<keyword evidence="1" id="KW-0479">Metal-binding</keyword>
<organism evidence="4">
    <name type="scientific">marine sediment metagenome</name>
    <dbReference type="NCBI Taxonomy" id="412755"/>
    <lineage>
        <taxon>unclassified sequences</taxon>
        <taxon>metagenomes</taxon>
        <taxon>ecological metagenomes</taxon>
    </lineage>
</organism>
<dbReference type="GO" id="GO:0006355">
    <property type="term" value="P:regulation of DNA-templated transcription"/>
    <property type="evidence" value="ECO:0007669"/>
    <property type="project" value="InterPro"/>
</dbReference>
<feature type="region of interest" description="Disordered" evidence="3">
    <location>
        <begin position="46"/>
        <end position="69"/>
    </location>
</feature>
<dbReference type="AlphaFoldDB" id="A0A0F9VJY1"/>
<dbReference type="SUPFAM" id="SSF57716">
    <property type="entry name" value="Glucocorticoid receptor-like (DNA-binding domain)"/>
    <property type="match status" value="1"/>
</dbReference>
<dbReference type="InterPro" id="IPR013088">
    <property type="entry name" value="Znf_NHR/GATA"/>
</dbReference>
<keyword evidence="2" id="KW-0862">Zinc</keyword>
<dbReference type="NCBIfam" id="NF001638">
    <property type="entry name" value="PRK00418.1"/>
    <property type="match status" value="1"/>
</dbReference>
<dbReference type="HAMAP" id="MF_00649">
    <property type="entry name" value="DNA_gyrase_inhibitor_YacG"/>
    <property type="match status" value="1"/>
</dbReference>
<gene>
    <name evidence="4" type="ORF">LCGC14_0076770</name>
</gene>
<dbReference type="InterPro" id="IPR005584">
    <property type="entry name" value="DNA_gyrase_inhibitor_YacG"/>
</dbReference>
<evidence type="ECO:0000256" key="1">
    <source>
        <dbReference type="ARBA" id="ARBA00022723"/>
    </source>
</evidence>
<dbReference type="GO" id="GO:0008270">
    <property type="term" value="F:zinc ion binding"/>
    <property type="evidence" value="ECO:0007669"/>
    <property type="project" value="InterPro"/>
</dbReference>
<accession>A0A0F9VJY1</accession>
<protein>
    <recommendedName>
        <fullName evidence="5">DNA gyrase inhibitor YacG</fullName>
    </recommendedName>
</protein>
<comment type="caution">
    <text evidence="4">The sequence shown here is derived from an EMBL/GenBank/DDBJ whole genome shotgun (WGS) entry which is preliminary data.</text>
</comment>
<dbReference type="PANTHER" id="PTHR36150">
    <property type="entry name" value="DNA GYRASE INHIBITOR YACG"/>
    <property type="match status" value="1"/>
</dbReference>
<evidence type="ECO:0000313" key="4">
    <source>
        <dbReference type="EMBL" id="KKO05406.1"/>
    </source>
</evidence>
<evidence type="ECO:0000256" key="3">
    <source>
        <dbReference type="SAM" id="MobiDB-lite"/>
    </source>
</evidence>
<dbReference type="Gene3D" id="3.30.50.10">
    <property type="entry name" value="Erythroid Transcription Factor GATA-1, subunit A"/>
    <property type="match status" value="1"/>
</dbReference>
<proteinExistence type="inferred from homology"/>
<name>A0A0F9VJY1_9ZZZZ</name>
<sequence>MSERTLKVNCPTCKEIVTWHEKNAFRPFCSERCKLIDFGEWASERHSIAGEPVDPEDLPQLSGGRHSDD</sequence>
<evidence type="ECO:0008006" key="5">
    <source>
        <dbReference type="Google" id="ProtNLM"/>
    </source>
</evidence>
<dbReference type="EMBL" id="LAZR01000019">
    <property type="protein sequence ID" value="KKO05406.1"/>
    <property type="molecule type" value="Genomic_DNA"/>
</dbReference>
<dbReference type="Pfam" id="PF03884">
    <property type="entry name" value="YacG"/>
    <property type="match status" value="1"/>
</dbReference>
<reference evidence="4" key="1">
    <citation type="journal article" date="2015" name="Nature">
        <title>Complex archaea that bridge the gap between prokaryotes and eukaryotes.</title>
        <authorList>
            <person name="Spang A."/>
            <person name="Saw J.H."/>
            <person name="Jorgensen S.L."/>
            <person name="Zaremba-Niedzwiedzka K."/>
            <person name="Martijn J."/>
            <person name="Lind A.E."/>
            <person name="van Eijk R."/>
            <person name="Schleper C."/>
            <person name="Guy L."/>
            <person name="Ettema T.J."/>
        </authorList>
    </citation>
    <scope>NUCLEOTIDE SEQUENCE</scope>
</reference>